<evidence type="ECO:0000313" key="8">
    <source>
        <dbReference type="Proteomes" id="UP000032360"/>
    </source>
</evidence>
<accession>A0A0D8HLV7</accession>
<dbReference type="EMBL" id="JXYS01000007">
    <property type="protein sequence ID" value="KJF18747.1"/>
    <property type="molecule type" value="Genomic_DNA"/>
</dbReference>
<evidence type="ECO:0000256" key="6">
    <source>
        <dbReference type="SAM" id="SignalP"/>
    </source>
</evidence>
<reference evidence="7 8" key="1">
    <citation type="submission" date="2015-01" db="EMBL/GenBank/DDBJ databases">
        <title>Draft genome of the acidophilic iron oxidizer Acidithrix ferrooxidans strain Py-F3.</title>
        <authorList>
            <person name="Poehlein A."/>
            <person name="Eisen S."/>
            <person name="Schloemann M."/>
            <person name="Johnson B.D."/>
            <person name="Daniel R."/>
            <person name="Muehling M."/>
        </authorList>
    </citation>
    <scope>NUCLEOTIDE SEQUENCE [LARGE SCALE GENOMIC DNA]</scope>
    <source>
        <strain evidence="7 8">Py-F3</strain>
    </source>
</reference>
<dbReference type="InterPro" id="IPR050490">
    <property type="entry name" value="Bact_solute-bd_prot1"/>
</dbReference>
<feature type="chain" id="PRO_5038991476" evidence="6">
    <location>
        <begin position="43"/>
        <end position="449"/>
    </location>
</feature>
<evidence type="ECO:0000256" key="3">
    <source>
        <dbReference type="ARBA" id="ARBA00023136"/>
    </source>
</evidence>
<dbReference type="SUPFAM" id="SSF53850">
    <property type="entry name" value="Periplasmic binding protein-like II"/>
    <property type="match status" value="1"/>
</dbReference>
<evidence type="ECO:0000256" key="5">
    <source>
        <dbReference type="ARBA" id="ARBA00023288"/>
    </source>
</evidence>
<dbReference type="InterPro" id="IPR006059">
    <property type="entry name" value="SBP"/>
</dbReference>
<evidence type="ECO:0000256" key="2">
    <source>
        <dbReference type="ARBA" id="ARBA00022729"/>
    </source>
</evidence>
<dbReference type="PROSITE" id="PS51257">
    <property type="entry name" value="PROKAR_LIPOPROTEIN"/>
    <property type="match status" value="1"/>
</dbReference>
<evidence type="ECO:0000313" key="7">
    <source>
        <dbReference type="EMBL" id="KJF18747.1"/>
    </source>
</evidence>
<dbReference type="Proteomes" id="UP000032360">
    <property type="component" value="Unassembled WGS sequence"/>
</dbReference>
<keyword evidence="2 6" id="KW-0732">Signal</keyword>
<dbReference type="AlphaFoldDB" id="A0A0D8HLV7"/>
<dbReference type="PANTHER" id="PTHR43649">
    <property type="entry name" value="ARABINOSE-BINDING PROTEIN-RELATED"/>
    <property type="match status" value="1"/>
</dbReference>
<dbReference type="Pfam" id="PF01547">
    <property type="entry name" value="SBP_bac_1"/>
    <property type="match status" value="1"/>
</dbReference>
<keyword evidence="8" id="KW-1185">Reference proteome</keyword>
<protein>
    <submittedName>
        <fullName evidence="7">Putative arabinose-binding protein</fullName>
    </submittedName>
</protein>
<sequence>MSYKSSIKRFLTKSGKGVALSLSVATLAAACGSTTASSSTTAAPATTQAGVVHLTFWSWVPGLQTSVNLWNKSHPNIQVKLDEVTSGAAGTYAKMFSALQAGTAPDLGQVEYPVIPNFEHVGGLVNLANYGAASYKSKFVPWTWNQVSQGSAVYAIPQDTGPMGLFYRADLFTKYGLTVPTTWAQYLADAQKLHAANPNAYIAAFPASDSAWFSALAWQAGAKWFSTKGNSWVVNMADPATLQVAKLWQTMVADHLVKVEPDFATGWYKDLSDGTILTWPTAVWGQNTIATNASTTSGDWRVAPMPNWTSTPSNGNWGGSTTAVFKGTKYPAQAAQFAEWLNTNSGSLNNMITTGGLYPADIAGQSLPADNSPVAFYGGQNIWKVFKAGSAIVNTNFLWGPLMSTTFTQLNDAFAKATTGTGTIGSAVSSAQASTVTSMKQQGFSVITG</sequence>
<keyword evidence="3" id="KW-0472">Membrane</keyword>
<evidence type="ECO:0000256" key="4">
    <source>
        <dbReference type="ARBA" id="ARBA00023139"/>
    </source>
</evidence>
<keyword evidence="4" id="KW-0564">Palmitate</keyword>
<dbReference type="STRING" id="1280514.AXFE_03560"/>
<dbReference type="OrthoDB" id="2515046at2"/>
<proteinExistence type="predicted"/>
<comment type="caution">
    <text evidence="7">The sequence shown here is derived from an EMBL/GenBank/DDBJ whole genome shotgun (WGS) entry which is preliminary data.</text>
</comment>
<dbReference type="Gene3D" id="3.40.190.10">
    <property type="entry name" value="Periplasmic binding protein-like II"/>
    <property type="match status" value="3"/>
</dbReference>
<name>A0A0D8HLV7_9ACTN</name>
<dbReference type="RefSeq" id="WP_052604169.1">
    <property type="nucleotide sequence ID" value="NZ_JXYS01000007.1"/>
</dbReference>
<evidence type="ECO:0000256" key="1">
    <source>
        <dbReference type="ARBA" id="ARBA00022475"/>
    </source>
</evidence>
<dbReference type="PANTHER" id="PTHR43649:SF33">
    <property type="entry name" value="POLYGALACTURONAN_RHAMNOGALACTURONAN-BINDING PROTEIN YTCQ"/>
    <property type="match status" value="1"/>
</dbReference>
<keyword evidence="1" id="KW-1003">Cell membrane</keyword>
<feature type="signal peptide" evidence="6">
    <location>
        <begin position="1"/>
        <end position="42"/>
    </location>
</feature>
<organism evidence="7 8">
    <name type="scientific">Acidithrix ferrooxidans</name>
    <dbReference type="NCBI Taxonomy" id="1280514"/>
    <lineage>
        <taxon>Bacteria</taxon>
        <taxon>Bacillati</taxon>
        <taxon>Actinomycetota</taxon>
        <taxon>Acidimicrobiia</taxon>
        <taxon>Acidimicrobiales</taxon>
        <taxon>Acidimicrobiaceae</taxon>
        <taxon>Acidithrix</taxon>
    </lineage>
</organism>
<keyword evidence="5" id="KW-0449">Lipoprotein</keyword>
<dbReference type="PATRIC" id="fig|1280514.3.peg.490"/>
<gene>
    <name evidence="7" type="primary">araN</name>
    <name evidence="7" type="ORF">AXFE_03560</name>
</gene>